<dbReference type="InterPro" id="IPR036397">
    <property type="entry name" value="RNaseH_sf"/>
</dbReference>
<keyword evidence="2" id="KW-0378">Hydrolase</keyword>
<feature type="region of interest" description="Disordered" evidence="3">
    <location>
        <begin position="92"/>
        <end position="125"/>
    </location>
</feature>
<evidence type="ECO:0000256" key="1">
    <source>
        <dbReference type="ARBA" id="ARBA00022722"/>
    </source>
</evidence>
<dbReference type="SUPFAM" id="SSF53098">
    <property type="entry name" value="Ribonuclease H-like"/>
    <property type="match status" value="1"/>
</dbReference>
<feature type="domain" description="3'-5' exonuclease" evidence="4">
    <location>
        <begin position="136"/>
        <end position="313"/>
    </location>
</feature>
<dbReference type="CDD" id="cd06141">
    <property type="entry name" value="WRN_exo"/>
    <property type="match status" value="1"/>
</dbReference>
<dbReference type="STRING" id="1314785.A0A165BMX0"/>
<dbReference type="InterPro" id="IPR002562">
    <property type="entry name" value="3'-5'_exonuclease_dom"/>
</dbReference>
<feature type="compositionally biased region" description="Acidic residues" evidence="3">
    <location>
        <begin position="112"/>
        <end position="122"/>
    </location>
</feature>
<dbReference type="InterPro" id="IPR012337">
    <property type="entry name" value="RNaseH-like_sf"/>
</dbReference>
<sequence>MVFNAIKESKLPPSLCRVKRPATPSRRTLYTLSSTKSGSTFNPIWVTQGGGGLLGAHNPPATSQPLYSSFLKWAPHTNKAISSAANKVAKASLSTKGKGATRKKSVRRSEPGEEPDVEEEPDSFYSYKDYEPEPTIAYTYNEDEANDLVQMLKGPLGFDMEWKVRFNPFRSFPTALLQLCDEQIIMLIHLSQMDGVPQKVQEILKSPDIPKVGVRIKNDGTKLLQDFGIEAGNLVDLPAFAYEVDPDFRTQHPRKSASLAAMVERYIGKMLDKGPVRMSNWESVPLTDEQITYAANDAHSGLMVYKRLEAMAPEARSVVESQESQESQIERSGLKEVQTLISVKTQGQEHEPANDTVEDEFDVSLEDVAIQGAEITIAATEIATIETQSVPLPKVYPKSIVHPQTMDLNALSPNAVRKEWMQAYILWHHQDRPIEEICAAFSVLPLKAVSYIVWAVRLDPSLPYSIERLRALVERDSETWNRLHRMFEWIEKRTPTA</sequence>
<reference evidence="5 6" key="1">
    <citation type="journal article" date="2016" name="Mol. Biol. Evol.">
        <title>Comparative Genomics of Early-Diverging Mushroom-Forming Fungi Provides Insights into the Origins of Lignocellulose Decay Capabilities.</title>
        <authorList>
            <person name="Nagy L.G."/>
            <person name="Riley R."/>
            <person name="Tritt A."/>
            <person name="Adam C."/>
            <person name="Daum C."/>
            <person name="Floudas D."/>
            <person name="Sun H."/>
            <person name="Yadav J.S."/>
            <person name="Pangilinan J."/>
            <person name="Larsson K.H."/>
            <person name="Matsuura K."/>
            <person name="Barry K."/>
            <person name="Labutti K."/>
            <person name="Kuo R."/>
            <person name="Ohm R.A."/>
            <person name="Bhattacharya S.S."/>
            <person name="Shirouzu T."/>
            <person name="Yoshinaga Y."/>
            <person name="Martin F.M."/>
            <person name="Grigoriev I.V."/>
            <person name="Hibbett D.S."/>
        </authorList>
    </citation>
    <scope>NUCLEOTIDE SEQUENCE [LARGE SCALE GENOMIC DNA]</scope>
    <source>
        <strain evidence="5 6">93-53</strain>
    </source>
</reference>
<evidence type="ECO:0000313" key="5">
    <source>
        <dbReference type="EMBL" id="KZT01330.1"/>
    </source>
</evidence>
<name>A0A165BMX0_9APHY</name>
<dbReference type="GO" id="GO:0006139">
    <property type="term" value="P:nucleobase-containing compound metabolic process"/>
    <property type="evidence" value="ECO:0007669"/>
    <property type="project" value="InterPro"/>
</dbReference>
<dbReference type="PANTHER" id="PTHR13620:SF104">
    <property type="entry name" value="EXONUCLEASE 3'-5' DOMAIN-CONTAINING PROTEIN 2"/>
    <property type="match status" value="1"/>
</dbReference>
<evidence type="ECO:0000256" key="2">
    <source>
        <dbReference type="ARBA" id="ARBA00022801"/>
    </source>
</evidence>
<gene>
    <name evidence="5" type="ORF">LAESUDRAFT_763821</name>
</gene>
<organism evidence="5 6">
    <name type="scientific">Laetiporus sulphureus 93-53</name>
    <dbReference type="NCBI Taxonomy" id="1314785"/>
    <lineage>
        <taxon>Eukaryota</taxon>
        <taxon>Fungi</taxon>
        <taxon>Dikarya</taxon>
        <taxon>Basidiomycota</taxon>
        <taxon>Agaricomycotina</taxon>
        <taxon>Agaricomycetes</taxon>
        <taxon>Polyporales</taxon>
        <taxon>Laetiporus</taxon>
    </lineage>
</organism>
<accession>A0A165BMX0</accession>
<protein>
    <submittedName>
        <fullName evidence="5">Ribonuclease H-like protein</fullName>
    </submittedName>
</protein>
<dbReference type="InParanoid" id="A0A165BMX0"/>
<dbReference type="GO" id="GO:0005737">
    <property type="term" value="C:cytoplasm"/>
    <property type="evidence" value="ECO:0007669"/>
    <property type="project" value="TreeGrafter"/>
</dbReference>
<dbReference type="OrthoDB" id="1920326at2759"/>
<dbReference type="Gene3D" id="3.30.420.10">
    <property type="entry name" value="Ribonuclease H-like superfamily/Ribonuclease H"/>
    <property type="match status" value="1"/>
</dbReference>
<dbReference type="RefSeq" id="XP_040759070.1">
    <property type="nucleotide sequence ID" value="XM_040913335.1"/>
</dbReference>
<dbReference type="GO" id="GO:0005634">
    <property type="term" value="C:nucleus"/>
    <property type="evidence" value="ECO:0007669"/>
    <property type="project" value="TreeGrafter"/>
</dbReference>
<dbReference type="GO" id="GO:0003676">
    <property type="term" value="F:nucleic acid binding"/>
    <property type="evidence" value="ECO:0007669"/>
    <property type="project" value="InterPro"/>
</dbReference>
<dbReference type="PANTHER" id="PTHR13620">
    <property type="entry name" value="3-5 EXONUCLEASE"/>
    <property type="match status" value="1"/>
</dbReference>
<evidence type="ECO:0000259" key="4">
    <source>
        <dbReference type="SMART" id="SM00474"/>
    </source>
</evidence>
<evidence type="ECO:0000256" key="3">
    <source>
        <dbReference type="SAM" id="MobiDB-lite"/>
    </source>
</evidence>
<proteinExistence type="predicted"/>
<keyword evidence="6" id="KW-1185">Reference proteome</keyword>
<dbReference type="Proteomes" id="UP000076871">
    <property type="component" value="Unassembled WGS sequence"/>
</dbReference>
<dbReference type="EMBL" id="KV427666">
    <property type="protein sequence ID" value="KZT01330.1"/>
    <property type="molecule type" value="Genomic_DNA"/>
</dbReference>
<dbReference type="Pfam" id="PF01612">
    <property type="entry name" value="DNA_pol_A_exo1"/>
    <property type="match status" value="1"/>
</dbReference>
<dbReference type="SMART" id="SM00474">
    <property type="entry name" value="35EXOc"/>
    <property type="match status" value="1"/>
</dbReference>
<dbReference type="AlphaFoldDB" id="A0A165BMX0"/>
<evidence type="ECO:0000313" key="6">
    <source>
        <dbReference type="Proteomes" id="UP000076871"/>
    </source>
</evidence>
<keyword evidence="1" id="KW-0540">Nuclease</keyword>
<dbReference type="GeneID" id="63830363"/>
<dbReference type="InterPro" id="IPR051132">
    <property type="entry name" value="3-5_Exonuclease_domain"/>
</dbReference>
<dbReference type="GO" id="GO:0008408">
    <property type="term" value="F:3'-5' exonuclease activity"/>
    <property type="evidence" value="ECO:0007669"/>
    <property type="project" value="InterPro"/>
</dbReference>